<feature type="transmembrane region" description="Helical" evidence="6">
    <location>
        <begin position="7"/>
        <end position="31"/>
    </location>
</feature>
<keyword evidence="9" id="KW-1185">Reference proteome</keyword>
<evidence type="ECO:0000256" key="1">
    <source>
        <dbReference type="ARBA" id="ARBA00004141"/>
    </source>
</evidence>
<dbReference type="GO" id="GO:0016020">
    <property type="term" value="C:membrane"/>
    <property type="evidence" value="ECO:0007669"/>
    <property type="project" value="UniProtKB-SubCell"/>
</dbReference>
<evidence type="ECO:0000313" key="9">
    <source>
        <dbReference type="Proteomes" id="UP000308092"/>
    </source>
</evidence>
<reference evidence="8 9" key="1">
    <citation type="submission" date="2019-03" db="EMBL/GenBank/DDBJ databases">
        <title>The genome sequence of a newly discovered highly antifungal drug resistant Aspergillus species, Aspergillus tanneri NIH 1004.</title>
        <authorList>
            <person name="Mounaud S."/>
            <person name="Singh I."/>
            <person name="Joardar V."/>
            <person name="Pakala S."/>
            <person name="Pakala S."/>
            <person name="Venepally P."/>
            <person name="Hoover J."/>
            <person name="Nierman W."/>
            <person name="Chung J."/>
            <person name="Losada L."/>
        </authorList>
    </citation>
    <scope>NUCLEOTIDE SEQUENCE [LARGE SCALE GENOMIC DNA]</scope>
    <source>
        <strain evidence="8 9">NIH1004</strain>
    </source>
</reference>
<dbReference type="Proteomes" id="UP000308092">
    <property type="component" value="Unassembled WGS sequence"/>
</dbReference>
<evidence type="ECO:0000256" key="2">
    <source>
        <dbReference type="ARBA" id="ARBA00010992"/>
    </source>
</evidence>
<gene>
    <name evidence="8" type="ORF">EYZ11_012465</name>
</gene>
<sequence>MKKFYNVYFLCSFITLGGGLFGFDISSMSGVLGTNAYTNYFRVGSGQYKQGAITCAMPFGSLVGALCSSFIADKYSRVTAVQFSSILWILGSM</sequence>
<dbReference type="VEuPathDB" id="FungiDB:EYZ11_012465"/>
<comment type="caution">
    <text evidence="8">The sequence shown here is derived from an EMBL/GenBank/DDBJ whole genome shotgun (WGS) entry which is preliminary data.</text>
</comment>
<evidence type="ECO:0000256" key="6">
    <source>
        <dbReference type="SAM" id="Phobius"/>
    </source>
</evidence>
<evidence type="ECO:0000256" key="5">
    <source>
        <dbReference type="ARBA" id="ARBA00023136"/>
    </source>
</evidence>
<keyword evidence="4 6" id="KW-1133">Transmembrane helix</keyword>
<dbReference type="InterPro" id="IPR050360">
    <property type="entry name" value="MFS_Sugar_Transporters"/>
</dbReference>
<dbReference type="AlphaFoldDB" id="A0A4S3J5K5"/>
<feature type="transmembrane region" description="Helical" evidence="6">
    <location>
        <begin position="51"/>
        <end position="72"/>
    </location>
</feature>
<comment type="similarity">
    <text evidence="2">Belongs to the major facilitator superfamily. Sugar transporter (TC 2.A.1.1) family.</text>
</comment>
<evidence type="ECO:0000259" key="7">
    <source>
        <dbReference type="PROSITE" id="PS50850"/>
    </source>
</evidence>
<keyword evidence="3 6" id="KW-0812">Transmembrane</keyword>
<proteinExistence type="inferred from homology"/>
<keyword evidence="5 6" id="KW-0472">Membrane</keyword>
<dbReference type="Pfam" id="PF00083">
    <property type="entry name" value="Sugar_tr"/>
    <property type="match status" value="1"/>
</dbReference>
<organism evidence="8 9">
    <name type="scientific">Aspergillus tanneri</name>
    <dbReference type="NCBI Taxonomy" id="1220188"/>
    <lineage>
        <taxon>Eukaryota</taxon>
        <taxon>Fungi</taxon>
        <taxon>Dikarya</taxon>
        <taxon>Ascomycota</taxon>
        <taxon>Pezizomycotina</taxon>
        <taxon>Eurotiomycetes</taxon>
        <taxon>Eurotiomycetidae</taxon>
        <taxon>Eurotiales</taxon>
        <taxon>Aspergillaceae</taxon>
        <taxon>Aspergillus</taxon>
        <taxon>Aspergillus subgen. Circumdati</taxon>
    </lineage>
</organism>
<protein>
    <recommendedName>
        <fullName evidence="7">Major facilitator superfamily (MFS) profile domain-containing protein</fullName>
    </recommendedName>
</protein>
<dbReference type="InterPro" id="IPR036259">
    <property type="entry name" value="MFS_trans_sf"/>
</dbReference>
<evidence type="ECO:0000256" key="4">
    <source>
        <dbReference type="ARBA" id="ARBA00022989"/>
    </source>
</evidence>
<dbReference type="PANTHER" id="PTHR48022:SF35">
    <property type="entry name" value="MAJOR FACILITATOR SUPERFAMILY (MFS) PROFILE DOMAIN-CONTAINING PROTEIN"/>
    <property type="match status" value="1"/>
</dbReference>
<dbReference type="Gene3D" id="1.20.1250.20">
    <property type="entry name" value="MFS general substrate transporter like domains"/>
    <property type="match status" value="1"/>
</dbReference>
<dbReference type="InterPro" id="IPR020846">
    <property type="entry name" value="MFS_dom"/>
</dbReference>
<evidence type="ECO:0000313" key="8">
    <source>
        <dbReference type="EMBL" id="THC88091.1"/>
    </source>
</evidence>
<feature type="domain" description="Major facilitator superfamily (MFS) profile" evidence="7">
    <location>
        <begin position="10"/>
        <end position="93"/>
    </location>
</feature>
<accession>A0A4S3J5K5</accession>
<dbReference type="PANTHER" id="PTHR48022">
    <property type="entry name" value="PLASTIDIC GLUCOSE TRANSPORTER 4"/>
    <property type="match status" value="1"/>
</dbReference>
<dbReference type="GO" id="GO:0005351">
    <property type="term" value="F:carbohydrate:proton symporter activity"/>
    <property type="evidence" value="ECO:0007669"/>
    <property type="project" value="TreeGrafter"/>
</dbReference>
<dbReference type="SUPFAM" id="SSF103473">
    <property type="entry name" value="MFS general substrate transporter"/>
    <property type="match status" value="1"/>
</dbReference>
<dbReference type="EMBL" id="SOSA01000941">
    <property type="protein sequence ID" value="THC88091.1"/>
    <property type="molecule type" value="Genomic_DNA"/>
</dbReference>
<dbReference type="PROSITE" id="PS50850">
    <property type="entry name" value="MFS"/>
    <property type="match status" value="1"/>
</dbReference>
<name>A0A4S3J5K5_9EURO</name>
<evidence type="ECO:0000256" key="3">
    <source>
        <dbReference type="ARBA" id="ARBA00022692"/>
    </source>
</evidence>
<comment type="subcellular location">
    <subcellularLocation>
        <location evidence="1">Membrane</location>
        <topology evidence="1">Multi-pass membrane protein</topology>
    </subcellularLocation>
</comment>
<dbReference type="InterPro" id="IPR005828">
    <property type="entry name" value="MFS_sugar_transport-like"/>
</dbReference>